<dbReference type="GO" id="GO:0003677">
    <property type="term" value="F:DNA binding"/>
    <property type="evidence" value="ECO:0007669"/>
    <property type="project" value="InterPro"/>
</dbReference>
<evidence type="ECO:0000313" key="2">
    <source>
        <dbReference type="EMBL" id="NWH06779.1"/>
    </source>
</evidence>
<dbReference type="Proteomes" id="UP000553343">
    <property type="component" value="Unassembled WGS sequence"/>
</dbReference>
<dbReference type="RefSeq" id="WP_178368229.1">
    <property type="nucleotide sequence ID" value="NZ_JACADJ010000111.1"/>
</dbReference>
<evidence type="ECO:0000259" key="1">
    <source>
        <dbReference type="PROSITE" id="PS50943"/>
    </source>
</evidence>
<dbReference type="SUPFAM" id="SSF47413">
    <property type="entry name" value="lambda repressor-like DNA-binding domains"/>
    <property type="match status" value="1"/>
</dbReference>
<name>A0A850SZT2_9BACT</name>
<keyword evidence="3" id="KW-1185">Reference proteome</keyword>
<dbReference type="SMART" id="SM00530">
    <property type="entry name" value="HTH_XRE"/>
    <property type="match status" value="1"/>
</dbReference>
<protein>
    <submittedName>
        <fullName evidence="2">Helix-turn-helix transcriptional regulator</fullName>
    </submittedName>
</protein>
<comment type="caution">
    <text evidence="2">The sequence shown here is derived from an EMBL/GenBank/DDBJ whole genome shotgun (WGS) entry which is preliminary data.</text>
</comment>
<reference evidence="2 3" key="1">
    <citation type="submission" date="2020-06" db="EMBL/GenBank/DDBJ databases">
        <title>High-quality draft genome of sulfate reducer Desulfobacter latus type strain AcrS2 isolated from marine sediment.</title>
        <authorList>
            <person name="Hoppe M."/>
            <person name="Larsen C.K."/>
            <person name="Marshall I.P.G."/>
            <person name="Schramm A."/>
            <person name="Marietou A.G."/>
        </authorList>
    </citation>
    <scope>NUCLEOTIDE SEQUENCE [LARGE SCALE GENOMIC DNA]</scope>
    <source>
        <strain evidence="2 3">AcRS2</strain>
    </source>
</reference>
<evidence type="ECO:0000313" key="3">
    <source>
        <dbReference type="Proteomes" id="UP000553343"/>
    </source>
</evidence>
<sequence>MGIEKELEHIRVQYNELTGKLNQCQKLSDAVPADKLGQVIRRTRKNQHLTMQELSDLSGISYATLSKIETGSVSVRFDLVINILQTLGLNLWIG</sequence>
<proteinExistence type="predicted"/>
<dbReference type="EMBL" id="JACADJ010000111">
    <property type="protein sequence ID" value="NWH06779.1"/>
    <property type="molecule type" value="Genomic_DNA"/>
</dbReference>
<dbReference type="InterPro" id="IPR001387">
    <property type="entry name" value="Cro/C1-type_HTH"/>
</dbReference>
<dbReference type="AlphaFoldDB" id="A0A850SZT2"/>
<dbReference type="Gene3D" id="1.10.260.40">
    <property type="entry name" value="lambda repressor-like DNA-binding domains"/>
    <property type="match status" value="1"/>
</dbReference>
<dbReference type="PROSITE" id="PS50943">
    <property type="entry name" value="HTH_CROC1"/>
    <property type="match status" value="1"/>
</dbReference>
<dbReference type="CDD" id="cd00093">
    <property type="entry name" value="HTH_XRE"/>
    <property type="match status" value="1"/>
</dbReference>
<dbReference type="Pfam" id="PF01381">
    <property type="entry name" value="HTH_3"/>
    <property type="match status" value="1"/>
</dbReference>
<feature type="domain" description="HTH cro/C1-type" evidence="1">
    <location>
        <begin position="40"/>
        <end position="91"/>
    </location>
</feature>
<accession>A0A850SZT2</accession>
<dbReference type="InterPro" id="IPR010982">
    <property type="entry name" value="Lambda_DNA-bd_dom_sf"/>
</dbReference>
<gene>
    <name evidence="2" type="ORF">HXW94_17640</name>
</gene>
<organism evidence="2 3">
    <name type="scientific">Desulfobacter latus</name>
    <dbReference type="NCBI Taxonomy" id="2292"/>
    <lineage>
        <taxon>Bacteria</taxon>
        <taxon>Pseudomonadati</taxon>
        <taxon>Thermodesulfobacteriota</taxon>
        <taxon>Desulfobacteria</taxon>
        <taxon>Desulfobacterales</taxon>
        <taxon>Desulfobacteraceae</taxon>
        <taxon>Desulfobacter</taxon>
    </lineage>
</organism>